<keyword evidence="1" id="KW-1133">Transmembrane helix</keyword>
<dbReference type="EMBL" id="JACOOH010000004">
    <property type="protein sequence ID" value="MBC5621557.1"/>
    <property type="molecule type" value="Genomic_DNA"/>
</dbReference>
<proteinExistence type="predicted"/>
<accession>A0ABR7D0U6</accession>
<organism evidence="2 3">
    <name type="scientific">Butyricimonas hominis</name>
    <dbReference type="NCBI Taxonomy" id="2763032"/>
    <lineage>
        <taxon>Bacteria</taxon>
        <taxon>Pseudomonadati</taxon>
        <taxon>Bacteroidota</taxon>
        <taxon>Bacteroidia</taxon>
        <taxon>Bacteroidales</taxon>
        <taxon>Odoribacteraceae</taxon>
        <taxon>Butyricimonas</taxon>
    </lineage>
</organism>
<feature type="transmembrane region" description="Helical" evidence="1">
    <location>
        <begin position="9"/>
        <end position="28"/>
    </location>
</feature>
<dbReference type="InterPro" id="IPR011652">
    <property type="entry name" value="MORN_2"/>
</dbReference>
<sequence>MRKSTKRKLIVVSGLLLGFGLVVWFGVFRNLGKFNTLQAVPADAVFKVNIRSVNSVHERLRRNFIWRSLKSYPYFEEYHSDLQYIDSLANSYPKMKRIVTDRPVTISCHQVALNDYDLLYVCDLGKLNVIRLFESWLLALVEDDEIRVRRFKDPNGEIRELTWADLQFYFTIKDNLLIASLSRSLVSRSLARCKIKKNTGMVAASGDMILDIDHRQLGKWIASVMEKSAVVNEVALLKNTRLMLQLNDKNLRFTGETNPDSSSFSLLDVVNSLEGGTSSVKNIAGENTAAYISFCFPSFEKVESLLLENYKTNNPRSYAEIAKSLERMNKWLGVDVLDLFSSWIGNEVTIIKPRLESGQRADNIVLAVRGKDIDLAKDQLAYLAEQIQRTTPVKERVIEYNGHTIHYFRLKGFFNLFFGGMFDRFERPYYTFLEDYVVFSNSPETLTEMIKEYVLGNTLSRDEKYLQTMESLGSRNNVFGYVQAPNTYEYLYGSFKADSRDELEKNKGAFLSFETVGLALSKNGDAFKTQIVANYNAKAPEEYRMRELNRQFENQIDQIEAGFYYPVVPDSIAIGSREYYEYSTDKVLFRGALKDGYPDGVWCVFDKAGKLIGQLPYSTGKIDGVAPFFYENGELLAQVSYKKGEISYYKEFFPDGTVRAEIGFRRGVRHGEAKFYYSTGHLWCEGRYKKGLHAGKWRYYKVTGETIYDL</sequence>
<evidence type="ECO:0000256" key="1">
    <source>
        <dbReference type="SAM" id="Phobius"/>
    </source>
</evidence>
<keyword evidence="1" id="KW-0472">Membrane</keyword>
<dbReference type="Gene3D" id="2.20.110.10">
    <property type="entry name" value="Histone H3 K4-specific methyltransferase SET7/9 N-terminal domain"/>
    <property type="match status" value="2"/>
</dbReference>
<comment type="caution">
    <text evidence="2">The sequence shown here is derived from an EMBL/GenBank/DDBJ whole genome shotgun (WGS) entry which is preliminary data.</text>
</comment>
<dbReference type="Pfam" id="PF11832">
    <property type="entry name" value="DUF3352"/>
    <property type="match status" value="1"/>
</dbReference>
<dbReference type="Proteomes" id="UP000646484">
    <property type="component" value="Unassembled WGS sequence"/>
</dbReference>
<evidence type="ECO:0000313" key="3">
    <source>
        <dbReference type="Proteomes" id="UP000646484"/>
    </source>
</evidence>
<dbReference type="Pfam" id="PF07661">
    <property type="entry name" value="MORN_2"/>
    <property type="match status" value="2"/>
</dbReference>
<protein>
    <submittedName>
        <fullName evidence="2">DUF3352 domain-containing protein</fullName>
    </submittedName>
</protein>
<keyword evidence="3" id="KW-1185">Reference proteome</keyword>
<gene>
    <name evidence="2" type="ORF">H8S64_10645</name>
</gene>
<keyword evidence="1" id="KW-0812">Transmembrane</keyword>
<dbReference type="InterPro" id="IPR021787">
    <property type="entry name" value="DUF3352"/>
</dbReference>
<dbReference type="RefSeq" id="WP_186976041.1">
    <property type="nucleotide sequence ID" value="NZ_JACOOH010000004.1"/>
</dbReference>
<name>A0ABR7D0U6_9BACT</name>
<evidence type="ECO:0000313" key="2">
    <source>
        <dbReference type="EMBL" id="MBC5621557.1"/>
    </source>
</evidence>
<reference evidence="2 3" key="1">
    <citation type="submission" date="2020-08" db="EMBL/GenBank/DDBJ databases">
        <title>Genome public.</title>
        <authorList>
            <person name="Liu C."/>
            <person name="Sun Q."/>
        </authorList>
    </citation>
    <scope>NUCLEOTIDE SEQUENCE [LARGE SCALE GENOMIC DNA]</scope>
    <source>
        <strain evidence="2 3">NSJ-56</strain>
    </source>
</reference>
<dbReference type="SUPFAM" id="SSF82185">
    <property type="entry name" value="Histone H3 K4-specific methyltransferase SET7/9 N-terminal domain"/>
    <property type="match status" value="1"/>
</dbReference>